<comment type="caution">
    <text evidence="2">The sequence shown here is derived from an EMBL/GenBank/DDBJ whole genome shotgun (WGS) entry which is preliminary data.</text>
</comment>
<keyword evidence="3" id="KW-1185">Reference proteome</keyword>
<evidence type="ECO:0000256" key="1">
    <source>
        <dbReference type="PROSITE-ProRule" id="PRU00023"/>
    </source>
</evidence>
<feature type="repeat" description="ANK" evidence="1">
    <location>
        <begin position="1"/>
        <end position="31"/>
    </location>
</feature>
<keyword evidence="1" id="KW-0040">ANK repeat</keyword>
<name>A0A439CP94_9PEZI</name>
<dbReference type="SUPFAM" id="SSF48403">
    <property type="entry name" value="Ankyrin repeat"/>
    <property type="match status" value="1"/>
</dbReference>
<evidence type="ECO:0000313" key="2">
    <source>
        <dbReference type="EMBL" id="RWA03972.1"/>
    </source>
</evidence>
<dbReference type="InterPro" id="IPR036770">
    <property type="entry name" value="Ankyrin_rpt-contain_sf"/>
</dbReference>
<reference evidence="2 3" key="1">
    <citation type="submission" date="2018-12" db="EMBL/GenBank/DDBJ databases">
        <title>Draft genome sequence of Xylaria grammica IHI A82.</title>
        <authorList>
            <person name="Buettner E."/>
            <person name="Kellner H."/>
        </authorList>
    </citation>
    <scope>NUCLEOTIDE SEQUENCE [LARGE SCALE GENOMIC DNA]</scope>
    <source>
        <strain evidence="2 3">IHI A82</strain>
    </source>
</reference>
<organism evidence="2 3">
    <name type="scientific">Xylaria grammica</name>
    <dbReference type="NCBI Taxonomy" id="363999"/>
    <lineage>
        <taxon>Eukaryota</taxon>
        <taxon>Fungi</taxon>
        <taxon>Dikarya</taxon>
        <taxon>Ascomycota</taxon>
        <taxon>Pezizomycotina</taxon>
        <taxon>Sordariomycetes</taxon>
        <taxon>Xylariomycetidae</taxon>
        <taxon>Xylariales</taxon>
        <taxon>Xylariaceae</taxon>
        <taxon>Xylaria</taxon>
    </lineage>
</organism>
<dbReference type="Pfam" id="PF12796">
    <property type="entry name" value="Ank_2"/>
    <property type="match status" value="1"/>
</dbReference>
<dbReference type="PROSITE" id="PS50297">
    <property type="entry name" value="ANK_REP_REGION"/>
    <property type="match status" value="1"/>
</dbReference>
<accession>A0A439CP94</accession>
<feature type="non-terminal residue" evidence="2">
    <location>
        <position position="1"/>
    </location>
</feature>
<dbReference type="InterPro" id="IPR002110">
    <property type="entry name" value="Ankyrin_rpt"/>
</dbReference>
<dbReference type="Proteomes" id="UP000286045">
    <property type="component" value="Unassembled WGS sequence"/>
</dbReference>
<proteinExistence type="predicted"/>
<gene>
    <name evidence="2" type="ORF">EKO27_g11131</name>
</gene>
<dbReference type="Gene3D" id="1.25.40.20">
    <property type="entry name" value="Ankyrin repeat-containing domain"/>
    <property type="match status" value="1"/>
</dbReference>
<dbReference type="PROSITE" id="PS50088">
    <property type="entry name" value="ANK_REPEAT"/>
    <property type="match status" value="1"/>
</dbReference>
<dbReference type="AlphaFoldDB" id="A0A439CP94"/>
<dbReference type="EMBL" id="RYZI01000657">
    <property type="protein sequence ID" value="RWA03972.1"/>
    <property type="molecule type" value="Genomic_DNA"/>
</dbReference>
<protein>
    <submittedName>
        <fullName evidence="2">Uncharacterized protein</fullName>
    </submittedName>
</protein>
<sequence length="125" mass="13307">ATPLSLAAQHRHPDIVRLLLEKGADASGIKHSDSAPARDHLRVWKPLHWALSCGRFYNSYSSTATAAPVPVSVEIVAALLDAGAELTLVDPAHGRQHYTTSAEPTIPLTMASCCAHAPAEQSAFF</sequence>
<evidence type="ECO:0000313" key="3">
    <source>
        <dbReference type="Proteomes" id="UP000286045"/>
    </source>
</evidence>